<evidence type="ECO:0000313" key="8">
    <source>
        <dbReference type="Proteomes" id="UP000199371"/>
    </source>
</evidence>
<dbReference type="PANTHER" id="PTHR43780:SF2">
    <property type="entry name" value="1-AMINOCYCLOPROPANE-1-CARBOXYLATE DEAMINASE-RELATED"/>
    <property type="match status" value="1"/>
</dbReference>
<dbReference type="RefSeq" id="WP_092796605.1">
    <property type="nucleotide sequence ID" value="NZ_FNXF01000021.1"/>
</dbReference>
<dbReference type="Pfam" id="PF00291">
    <property type="entry name" value="PALP"/>
    <property type="match status" value="1"/>
</dbReference>
<feature type="active site" description="Nucleophile" evidence="4">
    <location>
        <position position="73"/>
    </location>
</feature>
<sequence length="317" mass="34525">MQSAEVTAVPVLAGWQQVHQPVLLQHQVELWVYQLNTAIPQLSGNKWLKLKYHIALAQQAQKAGFLTFGGAFSNHLAAVAAMCKYHGLKSLAYVRADQLDKHNPTLAFCLQQGMQIQLLNRNQYRWRNDADFLLQLQQQHQHLLIVPEGGSSIAGAMGVAELDLDLTPAGNASHIICAAASGGTLAGVINGSGCKILGIAVVKDPSLPDRITQLLQSDDKQQHWSLNTDFCGAGYARFDNSILQFCRDMAQQRLYLEPIYTGKALAGVFTLIKRGYFPPGSRLSFFHTGGLQGLAGLHYRNLITTADFALLSGSSAG</sequence>
<keyword evidence="8" id="KW-1185">Reference proteome</keyword>
<protein>
    <submittedName>
        <fullName evidence="7">1-aminocyclopropane-1-carboxylate deaminase</fullName>
    </submittedName>
</protein>
<evidence type="ECO:0000313" key="7">
    <source>
        <dbReference type="EMBL" id="SEI11216.1"/>
    </source>
</evidence>
<dbReference type="EMBL" id="FNXF01000021">
    <property type="protein sequence ID" value="SEI11216.1"/>
    <property type="molecule type" value="Genomic_DNA"/>
</dbReference>
<dbReference type="Proteomes" id="UP000199371">
    <property type="component" value="Unassembled WGS sequence"/>
</dbReference>
<dbReference type="InterPro" id="IPR036052">
    <property type="entry name" value="TrpB-like_PALP_sf"/>
</dbReference>
<keyword evidence="3 5" id="KW-0663">Pyridoxal phosphate</keyword>
<name>A0A1H6NKQ2_9GAMM</name>
<reference evidence="8" key="1">
    <citation type="submission" date="2016-10" db="EMBL/GenBank/DDBJ databases">
        <authorList>
            <person name="Varghese N."/>
            <person name="Submissions S."/>
        </authorList>
    </citation>
    <scope>NUCLEOTIDE SEQUENCE [LARGE SCALE GENOMIC DNA]</scope>
    <source>
        <strain evidence="8">DSM 17616</strain>
    </source>
</reference>
<dbReference type="GO" id="GO:0019148">
    <property type="term" value="F:D-cysteine desulfhydrase activity"/>
    <property type="evidence" value="ECO:0007669"/>
    <property type="project" value="TreeGrafter"/>
</dbReference>
<comment type="cofactor">
    <cofactor evidence="1">
        <name>pyridoxal 5'-phosphate</name>
        <dbReference type="ChEBI" id="CHEBI:597326"/>
    </cofactor>
</comment>
<evidence type="ECO:0000256" key="1">
    <source>
        <dbReference type="ARBA" id="ARBA00001933"/>
    </source>
</evidence>
<dbReference type="SUPFAM" id="SSF53686">
    <property type="entry name" value="Tryptophan synthase beta subunit-like PLP-dependent enzymes"/>
    <property type="match status" value="1"/>
</dbReference>
<gene>
    <name evidence="7" type="ORF">SAMN05660691_03786</name>
</gene>
<dbReference type="STRING" id="173990.SAMN05660691_03786"/>
<evidence type="ECO:0000256" key="3">
    <source>
        <dbReference type="ARBA" id="ARBA00022898"/>
    </source>
</evidence>
<feature type="modified residue" description="N6-(pyridoxal phosphate)lysine" evidence="5">
    <location>
        <position position="46"/>
    </location>
</feature>
<dbReference type="PANTHER" id="PTHR43780">
    <property type="entry name" value="1-AMINOCYCLOPROPANE-1-CARBOXYLATE DEAMINASE-RELATED"/>
    <property type="match status" value="1"/>
</dbReference>
<proteinExistence type="inferred from homology"/>
<evidence type="ECO:0000256" key="4">
    <source>
        <dbReference type="PIRSR" id="PIRSR006278-1"/>
    </source>
</evidence>
<feature type="domain" description="Tryptophan synthase beta chain-like PALP" evidence="6">
    <location>
        <begin position="40"/>
        <end position="289"/>
    </location>
</feature>
<organism evidence="7 8">
    <name type="scientific">Rheinheimera pacifica</name>
    <dbReference type="NCBI Taxonomy" id="173990"/>
    <lineage>
        <taxon>Bacteria</taxon>
        <taxon>Pseudomonadati</taxon>
        <taxon>Pseudomonadota</taxon>
        <taxon>Gammaproteobacteria</taxon>
        <taxon>Chromatiales</taxon>
        <taxon>Chromatiaceae</taxon>
        <taxon>Rheinheimera</taxon>
    </lineage>
</organism>
<dbReference type="PIRSF" id="PIRSF006278">
    <property type="entry name" value="ACCD_DCysDesulf"/>
    <property type="match status" value="1"/>
</dbReference>
<dbReference type="InterPro" id="IPR027278">
    <property type="entry name" value="ACCD_DCysDesulf"/>
</dbReference>
<comment type="similarity">
    <text evidence="2">Belongs to the ACC deaminase/D-cysteine desulfhydrase family.</text>
</comment>
<accession>A0A1H6NKQ2</accession>
<dbReference type="OrthoDB" id="9801249at2"/>
<dbReference type="AlphaFoldDB" id="A0A1H6NKQ2"/>
<evidence type="ECO:0000256" key="5">
    <source>
        <dbReference type="PIRSR" id="PIRSR006278-2"/>
    </source>
</evidence>
<dbReference type="InterPro" id="IPR001926">
    <property type="entry name" value="TrpB-like_PALP"/>
</dbReference>
<evidence type="ECO:0000256" key="2">
    <source>
        <dbReference type="ARBA" id="ARBA00008639"/>
    </source>
</evidence>
<dbReference type="Gene3D" id="3.40.50.1100">
    <property type="match status" value="2"/>
</dbReference>
<evidence type="ECO:0000259" key="6">
    <source>
        <dbReference type="Pfam" id="PF00291"/>
    </source>
</evidence>